<evidence type="ECO:0000256" key="1">
    <source>
        <dbReference type="PIRSR" id="PIRSR610347-1"/>
    </source>
</evidence>
<protein>
    <submittedName>
        <fullName evidence="4">Ubiquitin interaction domain-containing protein</fullName>
    </submittedName>
</protein>
<dbReference type="Pfam" id="PF02809">
    <property type="entry name" value="UIM"/>
    <property type="match status" value="1"/>
</dbReference>
<feature type="compositionally biased region" description="Basic and acidic residues" evidence="3">
    <location>
        <begin position="67"/>
        <end position="78"/>
    </location>
</feature>
<feature type="compositionally biased region" description="Low complexity" evidence="3">
    <location>
        <begin position="396"/>
        <end position="406"/>
    </location>
</feature>
<name>A0AAV9T181_9PEZI</name>
<dbReference type="GO" id="GO:0003690">
    <property type="term" value="F:double-stranded DNA binding"/>
    <property type="evidence" value="ECO:0007669"/>
    <property type="project" value="TreeGrafter"/>
</dbReference>
<dbReference type="Gene3D" id="3.30.870.10">
    <property type="entry name" value="Endonuclease Chain A"/>
    <property type="match status" value="2"/>
</dbReference>
<dbReference type="AlphaFoldDB" id="A0AAV9T181"/>
<organism evidence="4 5">
    <name type="scientific">Colletotrichum tabaci</name>
    <dbReference type="NCBI Taxonomy" id="1209068"/>
    <lineage>
        <taxon>Eukaryota</taxon>
        <taxon>Fungi</taxon>
        <taxon>Dikarya</taxon>
        <taxon>Ascomycota</taxon>
        <taxon>Pezizomycotina</taxon>
        <taxon>Sordariomycetes</taxon>
        <taxon>Hypocreomycetidae</taxon>
        <taxon>Glomerellales</taxon>
        <taxon>Glomerellaceae</taxon>
        <taxon>Colletotrichum</taxon>
        <taxon>Colletotrichum destructivum species complex</taxon>
    </lineage>
</organism>
<dbReference type="GO" id="GO:0006281">
    <property type="term" value="P:DNA repair"/>
    <property type="evidence" value="ECO:0007669"/>
    <property type="project" value="InterPro"/>
</dbReference>
<proteinExistence type="predicted"/>
<accession>A0AAV9T181</accession>
<evidence type="ECO:0000313" key="5">
    <source>
        <dbReference type="Proteomes" id="UP001327957"/>
    </source>
</evidence>
<dbReference type="EMBL" id="JASAOK010000047">
    <property type="protein sequence ID" value="KAK6210216.1"/>
    <property type="molecule type" value="Genomic_DNA"/>
</dbReference>
<dbReference type="Proteomes" id="UP001327957">
    <property type="component" value="Unassembled WGS sequence"/>
</dbReference>
<dbReference type="InterPro" id="IPR003903">
    <property type="entry name" value="UIM_dom"/>
</dbReference>
<evidence type="ECO:0000313" key="4">
    <source>
        <dbReference type="EMBL" id="KAK6210216.1"/>
    </source>
</evidence>
<dbReference type="GO" id="GO:0017005">
    <property type="term" value="F:3'-tyrosyl-DNA phosphodiesterase activity"/>
    <property type="evidence" value="ECO:0007669"/>
    <property type="project" value="TreeGrafter"/>
</dbReference>
<dbReference type="Pfam" id="PF06087">
    <property type="entry name" value="Tyr-DNA_phospho"/>
    <property type="match status" value="1"/>
</dbReference>
<evidence type="ECO:0000256" key="3">
    <source>
        <dbReference type="SAM" id="MobiDB-lite"/>
    </source>
</evidence>
<dbReference type="PANTHER" id="PTHR12415:SF4">
    <property type="entry name" value="TYROSYL-DNA PHOSPHODIESTERASE DOMAIN-CONTAINING PROTEIN"/>
    <property type="match status" value="1"/>
</dbReference>
<feature type="region of interest" description="Disordered" evidence="3">
    <location>
        <begin position="353"/>
        <end position="430"/>
    </location>
</feature>
<feature type="compositionally biased region" description="Low complexity" evidence="3">
    <location>
        <begin position="1"/>
        <end position="12"/>
    </location>
</feature>
<dbReference type="PANTHER" id="PTHR12415">
    <property type="entry name" value="TYROSYL-DNA PHOSPHODIESTERASE 1"/>
    <property type="match status" value="1"/>
</dbReference>
<feature type="region of interest" description="Disordered" evidence="3">
    <location>
        <begin position="45"/>
        <end position="133"/>
    </location>
</feature>
<dbReference type="GO" id="GO:0005634">
    <property type="term" value="C:nucleus"/>
    <property type="evidence" value="ECO:0007669"/>
    <property type="project" value="InterPro"/>
</dbReference>
<dbReference type="SMART" id="SM00726">
    <property type="entry name" value="UIM"/>
    <property type="match status" value="1"/>
</dbReference>
<feature type="region of interest" description="Disordered" evidence="3">
    <location>
        <begin position="1"/>
        <end position="21"/>
    </location>
</feature>
<feature type="binding site" evidence="2">
    <location>
        <position position="229"/>
    </location>
    <ligand>
        <name>substrate</name>
    </ligand>
</feature>
<reference evidence="4 5" key="1">
    <citation type="submission" date="2023-04" db="EMBL/GenBank/DDBJ databases">
        <title>Colletotrichum tabacum stain YC1 causing leaf anthracnose on Nicotiana tabacum(L.) cv.</title>
        <authorList>
            <person name="Ji Z."/>
            <person name="Wang M."/>
            <person name="Zhang J."/>
            <person name="Wang N."/>
            <person name="Zhou Z."/>
        </authorList>
    </citation>
    <scope>NUCLEOTIDE SEQUENCE [LARGE SCALE GENOMIC DNA]</scope>
    <source>
        <strain evidence="4 5">YC1</strain>
    </source>
</reference>
<feature type="compositionally biased region" description="Basic and acidic residues" evidence="3">
    <location>
        <begin position="93"/>
        <end position="111"/>
    </location>
</feature>
<gene>
    <name evidence="4" type="ORF">QIS74_11800</name>
</gene>
<dbReference type="GO" id="GO:0003697">
    <property type="term" value="F:single-stranded DNA binding"/>
    <property type="evidence" value="ECO:0007669"/>
    <property type="project" value="TreeGrafter"/>
</dbReference>
<keyword evidence="5" id="KW-1185">Reference proteome</keyword>
<feature type="active site" description="Nucleophile" evidence="1">
    <location>
        <position position="227"/>
    </location>
</feature>
<dbReference type="InterPro" id="IPR010347">
    <property type="entry name" value="Tdp1"/>
</dbReference>
<feature type="compositionally biased region" description="Basic and acidic residues" evidence="3">
    <location>
        <begin position="409"/>
        <end position="422"/>
    </location>
</feature>
<dbReference type="PROSITE" id="PS50330">
    <property type="entry name" value="UIM"/>
    <property type="match status" value="1"/>
</dbReference>
<dbReference type="SUPFAM" id="SSF56024">
    <property type="entry name" value="Phospholipase D/nuclease"/>
    <property type="match status" value="1"/>
</dbReference>
<dbReference type="CDD" id="cd09122">
    <property type="entry name" value="PLDc_Tdp1_1"/>
    <property type="match status" value="1"/>
</dbReference>
<sequence length="461" mass="50946">MSSNSQRAQSSSPGAEEDPDLALAIALSLQEQEDIGIECVETATVPERHVEKTTKPAPVTNFGSLILDRKKMEEERLARLKKRSATQAELDDDQSRRPKIQRPEAPSKRSTSDASPGLPRKAPTAGDSPSLPFPNGVFKRTWALGYPRNGEDIKIEEVLQKDKLQLAVLSSFQWDEEWLLGKVDARQTKMLLIAYANNEAEKATIRANAPTDLVRFCFPPMHGGYMHSKLQILKYEGYLRIVIPSGNLIPYDWGETGVLENMVFLIDLPRIGGTHQTAPPAGTAFGTELRRFLRALGLDEKLVKSLDNYDFSKTSRYGFVHSMGRLVKDRESGAAKLTCRNWECGVLVAVEGNPTGTADSGTRPGADQDAHSRRHPRARVQAQTLEGYARDEETSTSRGGAAATAADSEENRRQQQLDRDESAGLDEVFGTTVPIPMKVPAGRYMSDESAASRPWFFMKAD</sequence>
<evidence type="ECO:0000256" key="2">
    <source>
        <dbReference type="PIRSR" id="PIRSR610347-2"/>
    </source>
</evidence>
<comment type="caution">
    <text evidence="4">The sequence shown here is derived from an EMBL/GenBank/DDBJ whole genome shotgun (WGS) entry which is preliminary data.</text>
</comment>